<sequence length="1776" mass="197384">MSRNRRDFIKNPVLDCSVPSVNLPQGNRYTTATSSPLSQPVQAHQNSMRINTTVSQVSTFSVPSSPTATNNLCPAPPDSLLNTQNNSFSPPPTRSILVNGEPTIPSYHEKQPKQTNMSSSPPKPGLFRSIILIFSFTAKRDYLLLLLPATLGSVFSGLLPPYMTIMIGDAFQSFTDYTVSTIDPSNNLADVQKAKDLLRHQIGVVAIKLVCLGAATFFLSLLTHTLWAINGSKITQKLQIAIYDSVSQKELGWFEKGMKTQYSFQDKHPDQTISSISETTEKSNVNQSSMTSQSPSGLMSRFSGQTEDIRAAISGRFGLVIQYTITLIMNTILAFTKSYKLSLVILCTIPVVGFLTVLSAKMTAPLLMEQGILESTFSTEIGRLVRTISIVKAFNAQPLEIVKLVRLSVQISKNYISLVRIWALRLGICQCLSFLMFVQGFGFGSKLISSHEVTAGDVNTVFWSCLVANSYLQMLIPLLSYLEKAQIAIFNLLAIMEPLSSDFDLNPPRLKTPDDHLTFQKRNPISIGSDLPPVLVPVYQLQKKSSRRHFSNESRSQLSTILSSSTGYSSISNIRNSRKYASYPATSPDSINKNSKSKTYYRSQKGTVRELRKLIPTDFKGQLELKNVTFFYPSNEPKHFTASTSSSYLKLPNLDSVSLYFPAGQFTFIVGESGSGKSTIGAILMGLYPIFQGSVEADDFGSITWLDPHWFRSQIGLVSGLTSNFILPGTLHENIAIGVGGSRDWRTVTRKEVIGAAKFALLHEFISDLPDGYETRLISEETIPEKEDSQSNLEETKGRGGFQNLSGGQKQRLGLARAWIRNPPILILDEATSALDLTTQALMYDALRLWRANKTTICITHDLKPIKASDYVYVMQQGQVVENDYRCNLEARSSSKSLFKKMLKRTEGNRKSGLIIAPKVKVDSLSLYSSQAFSKTKELSHISNSYSTSGEEKQERSFQVHFSEPINEAKHAFQTRDSSKEKHMTLAKGFFRAMQSETGFLTLQPGGVAPGFSPNQTSWKHLSKRRPSQESDLKRNSRFSSRETSGDESLTTNPSKKSRRSRNSLNKLLSKGLQPTSDRISKTKLLGYPIETEEDYEDFSTAVILQASKIASNRRAPKDSKISLKEGSLENSLPERRRKWSKEELQKAIKNSELSTDSFSKSKTSSKSHHTIDMGGTPSTFTWSLKQTIKCIIPTLSQKWLVIFGCGISIASGAMTPLFSVVLGNLLSRIADPPDGYILRFSMYIIIISVLDGFLSFLRVFIMESASMRWLENMRNNGFENVILQDQEWFDQQENSPSNLVSRLVKDGVDGKDLIGQVLAEALTIITLMLMAFLWSLIIGWQLTLVGLAMAPVFFVIVGGGGKVGAKFEFRNKVLREKVANNFYLAISNIKAVRSMMLEPLLRERFVNEAKNSRKMFIRAAPLSGMTFGINIALTYLAEGLMFYVGGLLVTSGAYTFSRLSQVFSLIIFSVTFAGQMISSIPSYSKSVRAVQDLMRLVTLPTGVKETRGDLRIPLKGRIEFRQVNFSYPSRPDVQILKSVSFIIEPGECVGIVGASGSGKSTVATLLHRLYEPSSGSVRLDAFNISQLDSRHVREHIGIVTQHPVLFNGTVFDNVSYGHIPIGRLKLPSTEMNHQFLRSEVEKVIDQVNLTGFIESLPQKLNTKIGENSELVSTGQAQRLSIARTLLQKNRKILVFDECTSALDIINQNSILKTIEKVKNGKTSIIITHKQAVMKMCDRLIVMDQGKVVEEGKYEELIKKPNGILSTLSKSGEYTI</sequence>
<feature type="transmembrane region" description="Helical" evidence="8">
    <location>
        <begin position="1345"/>
        <end position="1366"/>
    </location>
</feature>
<feature type="transmembrane region" description="Helical" evidence="8">
    <location>
        <begin position="1241"/>
        <end position="1262"/>
    </location>
</feature>
<dbReference type="InterPro" id="IPR017871">
    <property type="entry name" value="ABC_transporter-like_CS"/>
</dbReference>
<keyword evidence="2 8" id="KW-0812">Transmembrane</keyword>
<dbReference type="InterPro" id="IPR003439">
    <property type="entry name" value="ABC_transporter-like_ATP-bd"/>
</dbReference>
<keyword evidence="6 8" id="KW-0472">Membrane</keyword>
<dbReference type="PROSITE" id="PS50893">
    <property type="entry name" value="ABC_TRANSPORTER_2"/>
    <property type="match status" value="2"/>
</dbReference>
<dbReference type="Pfam" id="PF00664">
    <property type="entry name" value="ABC_membrane"/>
    <property type="match status" value="3"/>
</dbReference>
<reference evidence="11" key="1">
    <citation type="submission" date="2021-03" db="EMBL/GenBank/DDBJ databases">
        <title>Draft genome sequence of rust myrtle Austropuccinia psidii MF-1, a brazilian biotype.</title>
        <authorList>
            <person name="Quecine M.C."/>
            <person name="Pachon D.M.R."/>
            <person name="Bonatelli M.L."/>
            <person name="Correr F.H."/>
            <person name="Franceschini L.M."/>
            <person name="Leite T.F."/>
            <person name="Margarido G.R.A."/>
            <person name="Almeida C.A."/>
            <person name="Ferrarezi J.A."/>
            <person name="Labate C.A."/>
        </authorList>
    </citation>
    <scope>NUCLEOTIDE SEQUENCE</scope>
    <source>
        <strain evidence="11">MF-1</strain>
    </source>
</reference>
<comment type="caution">
    <text evidence="11">The sequence shown here is derived from an EMBL/GenBank/DDBJ whole genome shotgun (WGS) entry which is preliminary data.</text>
</comment>
<name>A0A9Q3DCR4_9BASI</name>
<feature type="region of interest" description="Disordered" evidence="7">
    <location>
        <begin position="1005"/>
        <end position="1063"/>
    </location>
</feature>
<keyword evidence="4" id="KW-0067">ATP-binding</keyword>
<dbReference type="InterPro" id="IPR027417">
    <property type="entry name" value="P-loop_NTPase"/>
</dbReference>
<evidence type="ECO:0000256" key="5">
    <source>
        <dbReference type="ARBA" id="ARBA00022989"/>
    </source>
</evidence>
<evidence type="ECO:0000313" key="12">
    <source>
        <dbReference type="Proteomes" id="UP000765509"/>
    </source>
</evidence>
<dbReference type="GO" id="GO:0016020">
    <property type="term" value="C:membrane"/>
    <property type="evidence" value="ECO:0007669"/>
    <property type="project" value="UniProtKB-SubCell"/>
</dbReference>
<feature type="compositionally biased region" description="Polar residues" evidence="7">
    <location>
        <begin position="57"/>
        <end position="72"/>
    </location>
</feature>
<comment type="subcellular location">
    <subcellularLocation>
        <location evidence="1">Membrane</location>
        <topology evidence="1">Multi-pass membrane protein</topology>
    </subcellularLocation>
</comment>
<dbReference type="SUPFAM" id="SSF52540">
    <property type="entry name" value="P-loop containing nucleoside triphosphate hydrolases"/>
    <property type="match status" value="2"/>
</dbReference>
<evidence type="ECO:0000256" key="8">
    <source>
        <dbReference type="SAM" id="Phobius"/>
    </source>
</evidence>
<feature type="region of interest" description="Disordered" evidence="7">
    <location>
        <begin position="784"/>
        <end position="805"/>
    </location>
</feature>
<dbReference type="Proteomes" id="UP000765509">
    <property type="component" value="Unassembled WGS sequence"/>
</dbReference>
<evidence type="ECO:0000256" key="4">
    <source>
        <dbReference type="ARBA" id="ARBA00022840"/>
    </source>
</evidence>
<feature type="domain" description="ABC transporter" evidence="9">
    <location>
        <begin position="1519"/>
        <end position="1770"/>
    </location>
</feature>
<dbReference type="GO" id="GO:0015421">
    <property type="term" value="F:ABC-type oligopeptide transporter activity"/>
    <property type="evidence" value="ECO:0007669"/>
    <property type="project" value="TreeGrafter"/>
</dbReference>
<feature type="compositionally biased region" description="Basic and acidic residues" evidence="7">
    <location>
        <begin position="784"/>
        <end position="798"/>
    </location>
</feature>
<dbReference type="InterPro" id="IPR036640">
    <property type="entry name" value="ABC1_TM_sf"/>
</dbReference>
<dbReference type="GO" id="GO:0016887">
    <property type="term" value="F:ATP hydrolysis activity"/>
    <property type="evidence" value="ECO:0007669"/>
    <property type="project" value="InterPro"/>
</dbReference>
<organism evidence="11 12">
    <name type="scientific">Austropuccinia psidii MF-1</name>
    <dbReference type="NCBI Taxonomy" id="1389203"/>
    <lineage>
        <taxon>Eukaryota</taxon>
        <taxon>Fungi</taxon>
        <taxon>Dikarya</taxon>
        <taxon>Basidiomycota</taxon>
        <taxon>Pucciniomycotina</taxon>
        <taxon>Pucciniomycetes</taxon>
        <taxon>Pucciniales</taxon>
        <taxon>Sphaerophragmiaceae</taxon>
        <taxon>Austropuccinia</taxon>
    </lineage>
</organism>
<dbReference type="OrthoDB" id="6500128at2759"/>
<dbReference type="CDD" id="cd18577">
    <property type="entry name" value="ABC_6TM_Pgp_ABCB1_D1_like"/>
    <property type="match status" value="1"/>
</dbReference>
<dbReference type="FunFam" id="3.40.50.300:FF:001982">
    <property type="entry name" value="Serine protease/ABC transporter B family protein tagC"/>
    <property type="match status" value="1"/>
</dbReference>
<gene>
    <name evidence="11" type="ORF">O181_039357</name>
</gene>
<keyword evidence="12" id="KW-1185">Reference proteome</keyword>
<dbReference type="PROSITE" id="PS50929">
    <property type="entry name" value="ABC_TM1F"/>
    <property type="match status" value="2"/>
</dbReference>
<evidence type="ECO:0000256" key="6">
    <source>
        <dbReference type="ARBA" id="ARBA00023136"/>
    </source>
</evidence>
<keyword evidence="3" id="KW-0547">Nucleotide-binding</keyword>
<dbReference type="InterPro" id="IPR011527">
    <property type="entry name" value="ABC1_TM_dom"/>
</dbReference>
<feature type="transmembrane region" description="Helical" evidence="8">
    <location>
        <begin position="341"/>
        <end position="360"/>
    </location>
</feature>
<evidence type="ECO:0000256" key="7">
    <source>
        <dbReference type="SAM" id="MobiDB-lite"/>
    </source>
</evidence>
<dbReference type="CDD" id="cd18578">
    <property type="entry name" value="ABC_6TM_Pgp_ABCB1_D2_like"/>
    <property type="match status" value="1"/>
</dbReference>
<keyword evidence="5 8" id="KW-1133">Transmembrane helix</keyword>
<dbReference type="Gene3D" id="1.20.1560.10">
    <property type="entry name" value="ABC transporter type 1, transmembrane domain"/>
    <property type="match status" value="2"/>
</dbReference>
<evidence type="ECO:0000256" key="3">
    <source>
        <dbReference type="ARBA" id="ARBA00022741"/>
    </source>
</evidence>
<dbReference type="Pfam" id="PF00005">
    <property type="entry name" value="ABC_tran"/>
    <property type="match status" value="2"/>
</dbReference>
<dbReference type="EMBL" id="AVOT02015365">
    <property type="protein sequence ID" value="MBW0499642.1"/>
    <property type="molecule type" value="Genomic_DNA"/>
</dbReference>
<feature type="transmembrane region" description="Helical" evidence="8">
    <location>
        <begin position="317"/>
        <end position="335"/>
    </location>
</feature>
<feature type="transmembrane region" description="Helical" evidence="8">
    <location>
        <begin position="1318"/>
        <end position="1339"/>
    </location>
</feature>
<dbReference type="GO" id="GO:0005524">
    <property type="term" value="F:ATP binding"/>
    <property type="evidence" value="ECO:0007669"/>
    <property type="project" value="UniProtKB-KW"/>
</dbReference>
<dbReference type="SUPFAM" id="SSF90123">
    <property type="entry name" value="ABC transporter transmembrane region"/>
    <property type="match status" value="2"/>
</dbReference>
<dbReference type="Gene3D" id="3.40.50.300">
    <property type="entry name" value="P-loop containing nucleotide triphosphate hydrolases"/>
    <property type="match status" value="2"/>
</dbReference>
<feature type="domain" description="ABC transmembrane type-1" evidence="10">
    <location>
        <begin position="1203"/>
        <end position="1486"/>
    </location>
</feature>
<proteinExistence type="predicted"/>
<dbReference type="InterPro" id="IPR039421">
    <property type="entry name" value="Type_1_exporter"/>
</dbReference>
<evidence type="ECO:0000256" key="1">
    <source>
        <dbReference type="ARBA" id="ARBA00004141"/>
    </source>
</evidence>
<feature type="transmembrane region" description="Helical" evidence="8">
    <location>
        <begin position="205"/>
        <end position="229"/>
    </location>
</feature>
<feature type="domain" description="ABC transmembrane type-1" evidence="10">
    <location>
        <begin position="149"/>
        <end position="484"/>
    </location>
</feature>
<feature type="domain" description="ABC transporter" evidence="9">
    <location>
        <begin position="623"/>
        <end position="902"/>
    </location>
</feature>
<evidence type="ECO:0000259" key="10">
    <source>
        <dbReference type="PROSITE" id="PS50929"/>
    </source>
</evidence>
<dbReference type="PANTHER" id="PTHR43394:SF1">
    <property type="entry name" value="ATP-BINDING CASSETTE SUB-FAMILY B MEMBER 10, MITOCHONDRIAL"/>
    <property type="match status" value="1"/>
</dbReference>
<feature type="compositionally biased region" description="Basic and acidic residues" evidence="7">
    <location>
        <begin position="1027"/>
        <end position="1045"/>
    </location>
</feature>
<feature type="transmembrane region" description="Helical" evidence="8">
    <location>
        <begin position="422"/>
        <end position="441"/>
    </location>
</feature>
<evidence type="ECO:0000313" key="11">
    <source>
        <dbReference type="EMBL" id="MBW0499642.1"/>
    </source>
</evidence>
<accession>A0A9Q3DCR4</accession>
<protein>
    <submittedName>
        <fullName evidence="11">Uncharacterized protein</fullName>
    </submittedName>
</protein>
<evidence type="ECO:0000256" key="2">
    <source>
        <dbReference type="ARBA" id="ARBA00022692"/>
    </source>
</evidence>
<dbReference type="PANTHER" id="PTHR43394">
    <property type="entry name" value="ATP-DEPENDENT PERMEASE MDL1, MITOCHONDRIAL"/>
    <property type="match status" value="1"/>
</dbReference>
<evidence type="ECO:0000259" key="9">
    <source>
        <dbReference type="PROSITE" id="PS50893"/>
    </source>
</evidence>
<feature type="transmembrane region" description="Helical" evidence="8">
    <location>
        <begin position="142"/>
        <end position="163"/>
    </location>
</feature>
<dbReference type="InterPro" id="IPR003593">
    <property type="entry name" value="AAA+_ATPase"/>
</dbReference>
<feature type="transmembrane region" description="Helical" evidence="8">
    <location>
        <begin position="1200"/>
        <end position="1221"/>
    </location>
</feature>
<feature type="transmembrane region" description="Helical" evidence="8">
    <location>
        <begin position="1464"/>
        <end position="1484"/>
    </location>
</feature>
<feature type="region of interest" description="Disordered" evidence="7">
    <location>
        <begin position="57"/>
        <end position="121"/>
    </location>
</feature>
<dbReference type="PROSITE" id="PS00211">
    <property type="entry name" value="ABC_TRANSPORTER_1"/>
    <property type="match status" value="1"/>
</dbReference>
<dbReference type="SMART" id="SM00382">
    <property type="entry name" value="AAA"/>
    <property type="match status" value="2"/>
</dbReference>